<dbReference type="Pfam" id="PF07519">
    <property type="entry name" value="Tannase"/>
    <property type="match status" value="2"/>
</dbReference>
<dbReference type="PANTHER" id="PTHR33938">
    <property type="entry name" value="FERULOYL ESTERASE B-RELATED"/>
    <property type="match status" value="1"/>
</dbReference>
<evidence type="ECO:0000256" key="1">
    <source>
        <dbReference type="ARBA" id="ARBA00022487"/>
    </source>
</evidence>
<organism evidence="5 6">
    <name type="scientific">Pseudorhodoferax soli</name>
    <dbReference type="NCBI Taxonomy" id="545864"/>
    <lineage>
        <taxon>Bacteria</taxon>
        <taxon>Pseudomonadati</taxon>
        <taxon>Pseudomonadota</taxon>
        <taxon>Betaproteobacteria</taxon>
        <taxon>Burkholderiales</taxon>
        <taxon>Comamonadaceae</taxon>
    </lineage>
</organism>
<evidence type="ECO:0000256" key="4">
    <source>
        <dbReference type="ARBA" id="ARBA00023157"/>
    </source>
</evidence>
<evidence type="ECO:0000313" key="6">
    <source>
        <dbReference type="Proteomes" id="UP000252884"/>
    </source>
</evidence>
<keyword evidence="4" id="KW-1015">Disulfide bond</keyword>
<dbReference type="EMBL" id="QPJK01000004">
    <property type="protein sequence ID" value="RCW71453.1"/>
    <property type="molecule type" value="Genomic_DNA"/>
</dbReference>
<evidence type="ECO:0000313" key="5">
    <source>
        <dbReference type="EMBL" id="RCW71453.1"/>
    </source>
</evidence>
<evidence type="ECO:0000256" key="2">
    <source>
        <dbReference type="ARBA" id="ARBA00022729"/>
    </source>
</evidence>
<dbReference type="AlphaFoldDB" id="A0A368XU16"/>
<evidence type="ECO:0000256" key="3">
    <source>
        <dbReference type="ARBA" id="ARBA00022801"/>
    </source>
</evidence>
<gene>
    <name evidence="5" type="ORF">DES41_104272</name>
</gene>
<dbReference type="PANTHER" id="PTHR33938:SF15">
    <property type="entry name" value="FERULOYL ESTERASE B-RELATED"/>
    <property type="match status" value="1"/>
</dbReference>
<dbReference type="Proteomes" id="UP000252884">
    <property type="component" value="Unassembled WGS sequence"/>
</dbReference>
<protein>
    <submittedName>
        <fullName evidence="5">Tannase/feruloyl esterase</fullName>
    </submittedName>
</protein>
<name>A0A368XU16_9BURK</name>
<dbReference type="InterPro" id="IPR011118">
    <property type="entry name" value="Tannase/feruloyl_esterase"/>
</dbReference>
<keyword evidence="1" id="KW-0719">Serine esterase</keyword>
<keyword evidence="6" id="KW-1185">Reference proteome</keyword>
<keyword evidence="2" id="KW-0732">Signal</keyword>
<reference evidence="5 6" key="1">
    <citation type="submission" date="2018-07" db="EMBL/GenBank/DDBJ databases">
        <title>Genomic Encyclopedia of Type Strains, Phase IV (KMG-IV): sequencing the most valuable type-strain genomes for metagenomic binning, comparative biology and taxonomic classification.</title>
        <authorList>
            <person name="Goeker M."/>
        </authorList>
    </citation>
    <scope>NUCLEOTIDE SEQUENCE [LARGE SCALE GENOMIC DNA]</scope>
    <source>
        <strain evidence="5 6">DSM 21634</strain>
    </source>
</reference>
<comment type="caution">
    <text evidence="5">The sequence shown here is derived from an EMBL/GenBank/DDBJ whole genome shotgun (WGS) entry which is preliminary data.</text>
</comment>
<dbReference type="GO" id="GO:0052689">
    <property type="term" value="F:carboxylic ester hydrolase activity"/>
    <property type="evidence" value="ECO:0007669"/>
    <property type="project" value="UniProtKB-KW"/>
</dbReference>
<accession>A0A368XU16</accession>
<sequence length="146" mass="15435">MAQRHPADFDGIVSAVPVIHWTGLFNGFIGFTQPQFSGGTLSAAKVRLVADALDTACDALDGLADGVVNNYLACPVPTHHDMLNTLDQWVSTGQAPADALVQVRKATAAPYATLATRPLCRYANYPQYVAGDPLSADSYRCAVSAP</sequence>
<keyword evidence="3" id="KW-0378">Hydrolase</keyword>
<proteinExistence type="predicted"/>